<gene>
    <name evidence="1" type="ORF">AB6A40_010478</name>
</gene>
<dbReference type="AlphaFoldDB" id="A0ABD6EZU7"/>
<keyword evidence="2" id="KW-1185">Reference proteome</keyword>
<dbReference type="InterPro" id="IPR016024">
    <property type="entry name" value="ARM-type_fold"/>
</dbReference>
<sequence length="216" mass="24340">MKPKRFNEEVAKLSAEQRSAIEQLCTAKSAIPQRKTSSKTVTPEHTNSYVVDMKFRFGIIPSVVSSMLNNDIDVPSRINGLQQTKSIIENMKEDEMKKFVPHLHSYFVTLGNVLDDLNFQAIVLCLELISISVQRLGNNVAAHVQQVISITSKHFGNQKVTIKRLIMAICMNLMSNVTPKIVVAYLCEYLEHRSSRVREEITNVITCALLTFGDSK</sequence>
<evidence type="ECO:0000313" key="2">
    <source>
        <dbReference type="Proteomes" id="UP001608902"/>
    </source>
</evidence>
<protein>
    <recommendedName>
        <fullName evidence="3">TOG domain-containing protein</fullName>
    </recommendedName>
</protein>
<name>A0ABD6EZU7_9BILA</name>
<dbReference type="InterPro" id="IPR011989">
    <property type="entry name" value="ARM-like"/>
</dbReference>
<dbReference type="SUPFAM" id="SSF48371">
    <property type="entry name" value="ARM repeat"/>
    <property type="match status" value="1"/>
</dbReference>
<organism evidence="1 2">
    <name type="scientific">Gnathostoma spinigerum</name>
    <dbReference type="NCBI Taxonomy" id="75299"/>
    <lineage>
        <taxon>Eukaryota</taxon>
        <taxon>Metazoa</taxon>
        <taxon>Ecdysozoa</taxon>
        <taxon>Nematoda</taxon>
        <taxon>Chromadorea</taxon>
        <taxon>Rhabditida</taxon>
        <taxon>Spirurina</taxon>
        <taxon>Gnathostomatomorpha</taxon>
        <taxon>Gnathostomatoidea</taxon>
        <taxon>Gnathostomatidae</taxon>
        <taxon>Gnathostoma</taxon>
    </lineage>
</organism>
<feature type="non-terminal residue" evidence="1">
    <location>
        <position position="216"/>
    </location>
</feature>
<evidence type="ECO:0000313" key="1">
    <source>
        <dbReference type="EMBL" id="MFH4983769.1"/>
    </source>
</evidence>
<comment type="caution">
    <text evidence="1">The sequence shown here is derived from an EMBL/GenBank/DDBJ whole genome shotgun (WGS) entry which is preliminary data.</text>
</comment>
<dbReference type="EMBL" id="JBGFUD010013665">
    <property type="protein sequence ID" value="MFH4983769.1"/>
    <property type="molecule type" value="Genomic_DNA"/>
</dbReference>
<dbReference type="Proteomes" id="UP001608902">
    <property type="component" value="Unassembled WGS sequence"/>
</dbReference>
<reference evidence="1 2" key="1">
    <citation type="submission" date="2024-08" db="EMBL/GenBank/DDBJ databases">
        <title>Gnathostoma spinigerum genome.</title>
        <authorList>
            <person name="Gonzalez-Bertolin B."/>
            <person name="Monzon S."/>
            <person name="Zaballos A."/>
            <person name="Jimenez P."/>
            <person name="Dekumyoy P."/>
            <person name="Varona S."/>
            <person name="Cuesta I."/>
            <person name="Sumanam S."/>
            <person name="Adisakwattana P."/>
            <person name="Gasser R.B."/>
            <person name="Hernandez-Gonzalez A."/>
            <person name="Young N.D."/>
            <person name="Perteguer M.J."/>
        </authorList>
    </citation>
    <scope>NUCLEOTIDE SEQUENCE [LARGE SCALE GENOMIC DNA]</scope>
    <source>
        <strain evidence="1">AL3</strain>
        <tissue evidence="1">Liver</tissue>
    </source>
</reference>
<dbReference type="Gene3D" id="1.25.10.10">
    <property type="entry name" value="Leucine-rich Repeat Variant"/>
    <property type="match status" value="1"/>
</dbReference>
<proteinExistence type="predicted"/>
<evidence type="ECO:0008006" key="3">
    <source>
        <dbReference type="Google" id="ProtNLM"/>
    </source>
</evidence>
<accession>A0ABD6EZU7</accession>